<dbReference type="CDD" id="cd03136">
    <property type="entry name" value="GATase1_AraC_ArgR_like"/>
    <property type="match status" value="1"/>
</dbReference>
<dbReference type="PROSITE" id="PS00041">
    <property type="entry name" value="HTH_ARAC_FAMILY_1"/>
    <property type="match status" value="1"/>
</dbReference>
<dbReference type="GO" id="GO:0003700">
    <property type="term" value="F:DNA-binding transcription factor activity"/>
    <property type="evidence" value="ECO:0007669"/>
    <property type="project" value="InterPro"/>
</dbReference>
<dbReference type="SUPFAM" id="SSF46689">
    <property type="entry name" value="Homeodomain-like"/>
    <property type="match status" value="2"/>
</dbReference>
<dbReference type="PANTHER" id="PTHR46796">
    <property type="entry name" value="HTH-TYPE TRANSCRIPTIONAL ACTIVATOR RHAS-RELATED"/>
    <property type="match status" value="1"/>
</dbReference>
<keyword evidence="1" id="KW-0805">Transcription regulation</keyword>
<dbReference type="Gene3D" id="3.40.50.880">
    <property type="match status" value="1"/>
</dbReference>
<dbReference type="InterPro" id="IPR009057">
    <property type="entry name" value="Homeodomain-like_sf"/>
</dbReference>
<comment type="caution">
    <text evidence="5">The sequence shown here is derived from an EMBL/GenBank/DDBJ whole genome shotgun (WGS) entry which is preliminary data.</text>
</comment>
<name>A0A369TA22_9PROT</name>
<dbReference type="Pfam" id="PF01965">
    <property type="entry name" value="DJ-1_PfpI"/>
    <property type="match status" value="1"/>
</dbReference>
<dbReference type="Pfam" id="PF12833">
    <property type="entry name" value="HTH_18"/>
    <property type="match status" value="1"/>
</dbReference>
<gene>
    <name evidence="5" type="ORF">DRB17_14155</name>
</gene>
<feature type="domain" description="HTH araC/xylS-type" evidence="4">
    <location>
        <begin position="237"/>
        <end position="335"/>
    </location>
</feature>
<keyword evidence="2" id="KW-0238">DNA-binding</keyword>
<dbReference type="SMART" id="SM00342">
    <property type="entry name" value="HTH_ARAC"/>
    <property type="match status" value="1"/>
</dbReference>
<keyword evidence="3" id="KW-0804">Transcription</keyword>
<sequence length="346" mass="37332">MKDLATEPDAIAGDGPPGGPRLRVAVYLLPEFTLTPVATFLDTLRLAADEGDRSRPLQCSWQLLSDDPGRVRSSCGLSLGPSERPCRAEPFDCLVVAGGRTPLDFNWPPGGADLVRTALGRNRTVIGLCRASYALAGLGVLAGRRACVHWLHRGEFLDAFPDVAPVSDAVYVRDGNFITCAGGLGAVRVANWLVEHRVGLDTAVKAARIMLFDRLVDHGEAQPAAPLFGPARHRALRTALAHIEAHFSEALDVDDLAARGGVSRRQLERLFRRELGITVAQALRSYRLAVARNLIAHSDARILDIAIECGFASEPHFATLFRQHYGHTPRGYRAVCGAAVGDDPSI</sequence>
<proteinExistence type="predicted"/>
<dbReference type="InterPro" id="IPR018060">
    <property type="entry name" value="HTH_AraC"/>
</dbReference>
<evidence type="ECO:0000313" key="6">
    <source>
        <dbReference type="Proteomes" id="UP000253941"/>
    </source>
</evidence>
<dbReference type="InterPro" id="IPR002818">
    <property type="entry name" value="DJ-1/PfpI"/>
</dbReference>
<dbReference type="EMBL" id="QPMH01000014">
    <property type="protein sequence ID" value="RDD61225.1"/>
    <property type="molecule type" value="Genomic_DNA"/>
</dbReference>
<evidence type="ECO:0000259" key="4">
    <source>
        <dbReference type="PROSITE" id="PS01124"/>
    </source>
</evidence>
<accession>A0A369TA22</accession>
<evidence type="ECO:0000256" key="2">
    <source>
        <dbReference type="ARBA" id="ARBA00023125"/>
    </source>
</evidence>
<dbReference type="PROSITE" id="PS01124">
    <property type="entry name" value="HTH_ARAC_FAMILY_2"/>
    <property type="match status" value="1"/>
</dbReference>
<keyword evidence="6" id="KW-1185">Reference proteome</keyword>
<evidence type="ECO:0000256" key="3">
    <source>
        <dbReference type="ARBA" id="ARBA00023163"/>
    </source>
</evidence>
<dbReference type="InterPro" id="IPR029062">
    <property type="entry name" value="Class_I_gatase-like"/>
</dbReference>
<dbReference type="InterPro" id="IPR020449">
    <property type="entry name" value="Tscrpt_reg_AraC-type_HTH"/>
</dbReference>
<dbReference type="RefSeq" id="WP_114582869.1">
    <property type="nucleotide sequence ID" value="NZ_QPMH01000014.1"/>
</dbReference>
<dbReference type="InterPro" id="IPR050204">
    <property type="entry name" value="AraC_XylS_family_regulators"/>
</dbReference>
<dbReference type="Gene3D" id="1.10.10.60">
    <property type="entry name" value="Homeodomain-like"/>
    <property type="match status" value="1"/>
</dbReference>
<dbReference type="InterPro" id="IPR018062">
    <property type="entry name" value="HTH_AraC-typ_CS"/>
</dbReference>
<dbReference type="PANTHER" id="PTHR46796:SF13">
    <property type="entry name" value="HTH-TYPE TRANSCRIPTIONAL ACTIVATOR RHAS"/>
    <property type="match status" value="1"/>
</dbReference>
<dbReference type="SUPFAM" id="SSF52317">
    <property type="entry name" value="Class I glutamine amidotransferase-like"/>
    <property type="match status" value="1"/>
</dbReference>
<organism evidence="5 6">
    <name type="scientific">Ferruginivarius sediminum</name>
    <dbReference type="NCBI Taxonomy" id="2661937"/>
    <lineage>
        <taxon>Bacteria</taxon>
        <taxon>Pseudomonadati</taxon>
        <taxon>Pseudomonadota</taxon>
        <taxon>Alphaproteobacteria</taxon>
        <taxon>Rhodospirillales</taxon>
        <taxon>Rhodospirillaceae</taxon>
        <taxon>Ferruginivarius</taxon>
    </lineage>
</organism>
<dbReference type="Proteomes" id="UP000253941">
    <property type="component" value="Unassembled WGS sequence"/>
</dbReference>
<evidence type="ECO:0000313" key="5">
    <source>
        <dbReference type="EMBL" id="RDD61225.1"/>
    </source>
</evidence>
<protein>
    <submittedName>
        <fullName evidence="5">Helix-turn-helix domain-containing protein</fullName>
    </submittedName>
</protein>
<dbReference type="AlphaFoldDB" id="A0A369TA22"/>
<reference evidence="5 6" key="1">
    <citation type="submission" date="2018-07" db="EMBL/GenBank/DDBJ databases">
        <title>Venubactetium sediminum gen. nov., sp. nov., isolated from a marine solar saltern.</title>
        <authorList>
            <person name="Wang S."/>
        </authorList>
    </citation>
    <scope>NUCLEOTIDE SEQUENCE [LARGE SCALE GENOMIC DNA]</scope>
    <source>
        <strain evidence="5 6">WD2A32</strain>
    </source>
</reference>
<dbReference type="GO" id="GO:0043565">
    <property type="term" value="F:sequence-specific DNA binding"/>
    <property type="evidence" value="ECO:0007669"/>
    <property type="project" value="InterPro"/>
</dbReference>
<evidence type="ECO:0000256" key="1">
    <source>
        <dbReference type="ARBA" id="ARBA00023015"/>
    </source>
</evidence>
<dbReference type="PRINTS" id="PR00032">
    <property type="entry name" value="HTHARAC"/>
</dbReference>